<evidence type="ECO:0000256" key="5">
    <source>
        <dbReference type="ARBA" id="ARBA00022989"/>
    </source>
</evidence>
<dbReference type="SUPFAM" id="SSF103473">
    <property type="entry name" value="MFS general substrate transporter"/>
    <property type="match status" value="1"/>
</dbReference>
<dbReference type="RefSeq" id="WP_135411272.1">
    <property type="nucleotide sequence ID" value="NZ_JAAOCP010000004.1"/>
</dbReference>
<gene>
    <name evidence="11" type="ORF">HAU20_04245</name>
    <name evidence="10" type="ORF">HAU43_05095</name>
</gene>
<evidence type="ECO:0000256" key="1">
    <source>
        <dbReference type="ARBA" id="ARBA00004651"/>
    </source>
</evidence>
<sequence>MNKHGWLFKASLLSIATLTNAAAAVQVTVPMIMKDLPTQSQSSIELLMSVTSFGIMLFVLLSNFVTRIIGNKKTVVLGVLIAVIAGIVPMFSENYTVLLVSRFMFGAGVGLFNSLAISLISIYYEGKERDTLIGFENATAAAATTVLTWLVGYLMSFGWHMTFGVYALGFIPLIMFGLFVSDKTPTVSGDSKQGEVVGKAHINRTMVGYGAFMFVLFVTYFGMTVKIAPLFEQLGYGTGAQASLISGISAATGFVAGLIFGKIKQWFGRYTVGLGTLAGGVMVLLLSMSQNLIWSGVLISLYGLAFGMAVPGVYSAVAARTDEASQTLGSTVLLVAVNMGVFLSPYVFQLVSTLSGRSTAAFSMTVDAVIVLALAVITLVVTGVKRPAKVDEQVNVPVK</sequence>
<reference evidence="11 12" key="2">
    <citation type="journal article" date="2021" name="Int. J. Food Microbiol.">
        <title>Safety demonstration of a microbial species for use in the food chain: Weissella confusa.</title>
        <authorList>
            <person name="Bourdichon F."/>
            <person name="Patrone V."/>
            <person name="Fontana A."/>
            <person name="Milani G."/>
            <person name="Morelli L."/>
        </authorList>
    </citation>
    <scope>NUCLEOTIDE SEQUENCE [LARGE SCALE GENOMIC DNA]</scope>
    <source>
        <strain evidence="10">CCUG 30943</strain>
        <strain evidence="11 12">CCUG 43002</strain>
    </source>
</reference>
<feature type="transmembrane region" description="Helical" evidence="7">
    <location>
        <begin position="157"/>
        <end position="180"/>
    </location>
</feature>
<feature type="transmembrane region" description="Helical" evidence="7">
    <location>
        <begin position="292"/>
        <end position="316"/>
    </location>
</feature>
<feature type="transmembrane region" description="Helical" evidence="7">
    <location>
        <begin position="47"/>
        <end position="65"/>
    </location>
</feature>
<keyword evidence="12" id="KW-1185">Reference proteome</keyword>
<evidence type="ECO:0000256" key="7">
    <source>
        <dbReference type="SAM" id="Phobius"/>
    </source>
</evidence>
<name>A0A4Z0RIJ4_WEICO</name>
<feature type="transmembrane region" description="Helical" evidence="7">
    <location>
        <begin position="74"/>
        <end position="91"/>
    </location>
</feature>
<dbReference type="InterPro" id="IPR036259">
    <property type="entry name" value="MFS_trans_sf"/>
</dbReference>
<accession>A0A4Z0RIJ4</accession>
<dbReference type="PANTHER" id="PTHR43124">
    <property type="entry name" value="PURINE EFFLUX PUMP PBUE"/>
    <property type="match status" value="1"/>
</dbReference>
<dbReference type="InterPro" id="IPR011701">
    <property type="entry name" value="MFS"/>
</dbReference>
<feature type="transmembrane region" description="Helical" evidence="7">
    <location>
        <begin position="201"/>
        <end position="222"/>
    </location>
</feature>
<evidence type="ECO:0000256" key="2">
    <source>
        <dbReference type="ARBA" id="ARBA00022448"/>
    </source>
</evidence>
<evidence type="ECO:0000313" key="12">
    <source>
        <dbReference type="Proteomes" id="UP000728106"/>
    </source>
</evidence>
<feature type="transmembrane region" description="Helical" evidence="7">
    <location>
        <begin position="242"/>
        <end position="260"/>
    </location>
</feature>
<dbReference type="GO" id="GO:0022857">
    <property type="term" value="F:transmembrane transporter activity"/>
    <property type="evidence" value="ECO:0007669"/>
    <property type="project" value="InterPro"/>
</dbReference>
<keyword evidence="2" id="KW-0813">Transport</keyword>
<evidence type="ECO:0000259" key="9">
    <source>
        <dbReference type="PROSITE" id="PS50850"/>
    </source>
</evidence>
<keyword evidence="5 7" id="KW-1133">Transmembrane helix</keyword>
<feature type="signal peptide" evidence="8">
    <location>
        <begin position="1"/>
        <end position="21"/>
    </location>
</feature>
<comment type="caution">
    <text evidence="11">The sequence shown here is derived from an EMBL/GenBank/DDBJ whole genome shotgun (WGS) entry which is preliminary data.</text>
</comment>
<keyword evidence="3" id="KW-1003">Cell membrane</keyword>
<feature type="transmembrane region" description="Helical" evidence="7">
    <location>
        <begin position="360"/>
        <end position="381"/>
    </location>
</feature>
<dbReference type="GO" id="GO:0005886">
    <property type="term" value="C:plasma membrane"/>
    <property type="evidence" value="ECO:0007669"/>
    <property type="project" value="UniProtKB-SubCell"/>
</dbReference>
<evidence type="ECO:0000313" key="10">
    <source>
        <dbReference type="EMBL" id="MBJ7632461.1"/>
    </source>
</evidence>
<dbReference type="PROSITE" id="PS50850">
    <property type="entry name" value="MFS"/>
    <property type="match status" value="1"/>
</dbReference>
<keyword evidence="8" id="KW-0732">Signal</keyword>
<feature type="transmembrane region" description="Helical" evidence="7">
    <location>
        <begin position="131"/>
        <end position="151"/>
    </location>
</feature>
<feature type="transmembrane region" description="Helical" evidence="7">
    <location>
        <begin position="103"/>
        <end position="124"/>
    </location>
</feature>
<evidence type="ECO:0000256" key="3">
    <source>
        <dbReference type="ARBA" id="ARBA00022475"/>
    </source>
</evidence>
<evidence type="ECO:0000256" key="4">
    <source>
        <dbReference type="ARBA" id="ARBA00022692"/>
    </source>
</evidence>
<dbReference type="Proteomes" id="UP000808038">
    <property type="component" value="Unassembled WGS sequence"/>
</dbReference>
<evidence type="ECO:0000256" key="6">
    <source>
        <dbReference type="ARBA" id="ARBA00023136"/>
    </source>
</evidence>
<keyword evidence="4 7" id="KW-0812">Transmembrane</keyword>
<evidence type="ECO:0000256" key="8">
    <source>
        <dbReference type="SAM" id="SignalP"/>
    </source>
</evidence>
<feature type="domain" description="Major facilitator superfamily (MFS) profile" evidence="9">
    <location>
        <begin position="1"/>
        <end position="390"/>
    </location>
</feature>
<dbReference type="AlphaFoldDB" id="A0A4Z0RIJ4"/>
<dbReference type="PANTHER" id="PTHR43124:SF3">
    <property type="entry name" value="CHLORAMPHENICOL EFFLUX PUMP RV0191"/>
    <property type="match status" value="1"/>
</dbReference>
<reference evidence="11" key="1">
    <citation type="submission" date="2020-02" db="EMBL/GenBank/DDBJ databases">
        <authorList>
            <person name="Fontana A."/>
            <person name="Patrone V."/>
            <person name="Morelli L."/>
        </authorList>
    </citation>
    <scope>NUCLEOTIDE SEQUENCE</scope>
    <source>
        <strain evidence="10">CCUG 30943</strain>
        <strain evidence="11">CCUG 43002</strain>
    </source>
</reference>
<protein>
    <submittedName>
        <fullName evidence="11">MFS transporter</fullName>
    </submittedName>
</protein>
<dbReference type="EMBL" id="JAAOCP010000004">
    <property type="protein sequence ID" value="MBJ7638597.1"/>
    <property type="molecule type" value="Genomic_DNA"/>
</dbReference>
<feature type="transmembrane region" description="Helical" evidence="7">
    <location>
        <begin position="328"/>
        <end position="348"/>
    </location>
</feature>
<organism evidence="11 12">
    <name type="scientific">Weissella confusa</name>
    <name type="common">Lactobacillus confusus</name>
    <dbReference type="NCBI Taxonomy" id="1583"/>
    <lineage>
        <taxon>Bacteria</taxon>
        <taxon>Bacillati</taxon>
        <taxon>Bacillota</taxon>
        <taxon>Bacilli</taxon>
        <taxon>Lactobacillales</taxon>
        <taxon>Lactobacillaceae</taxon>
        <taxon>Weissella</taxon>
    </lineage>
</organism>
<dbReference type="InterPro" id="IPR020846">
    <property type="entry name" value="MFS_dom"/>
</dbReference>
<feature type="chain" id="PRO_5044616886" evidence="8">
    <location>
        <begin position="22"/>
        <end position="399"/>
    </location>
</feature>
<evidence type="ECO:0000313" key="11">
    <source>
        <dbReference type="EMBL" id="MBJ7638597.1"/>
    </source>
</evidence>
<dbReference type="Gene3D" id="1.20.1250.20">
    <property type="entry name" value="MFS general substrate transporter like domains"/>
    <property type="match status" value="1"/>
</dbReference>
<dbReference type="Proteomes" id="UP000728106">
    <property type="component" value="Unassembled WGS sequence"/>
</dbReference>
<keyword evidence="6 7" id="KW-0472">Membrane</keyword>
<dbReference type="EMBL" id="JAAOCX010000005">
    <property type="protein sequence ID" value="MBJ7632461.1"/>
    <property type="molecule type" value="Genomic_DNA"/>
</dbReference>
<feature type="transmembrane region" description="Helical" evidence="7">
    <location>
        <begin position="267"/>
        <end position="286"/>
    </location>
</feature>
<proteinExistence type="predicted"/>
<dbReference type="Pfam" id="PF07690">
    <property type="entry name" value="MFS_1"/>
    <property type="match status" value="1"/>
</dbReference>
<comment type="subcellular location">
    <subcellularLocation>
        <location evidence="1">Cell membrane</location>
        <topology evidence="1">Multi-pass membrane protein</topology>
    </subcellularLocation>
</comment>
<dbReference type="InterPro" id="IPR050189">
    <property type="entry name" value="MFS_Efflux_Transporters"/>
</dbReference>